<accession>A0ABS9EJK3</accession>
<evidence type="ECO:0000259" key="6">
    <source>
        <dbReference type="Pfam" id="PF01782"/>
    </source>
</evidence>
<dbReference type="RefSeq" id="WP_236097735.1">
    <property type="nucleotide sequence ID" value="NZ_JAKGUD010000001.1"/>
</dbReference>
<comment type="similarity">
    <text evidence="5">Belongs to the RimM family.</text>
</comment>
<evidence type="ECO:0000256" key="3">
    <source>
        <dbReference type="ARBA" id="ARBA00022552"/>
    </source>
</evidence>
<keyword evidence="9" id="KW-1185">Reference proteome</keyword>
<dbReference type="SUPFAM" id="SSF50346">
    <property type="entry name" value="PRC-barrel domain"/>
    <property type="match status" value="1"/>
</dbReference>
<dbReference type="PANTHER" id="PTHR33692:SF1">
    <property type="entry name" value="RIBOSOME MATURATION FACTOR RIMM"/>
    <property type="match status" value="1"/>
</dbReference>
<dbReference type="InterPro" id="IPR011961">
    <property type="entry name" value="RimM"/>
</dbReference>
<protein>
    <recommendedName>
        <fullName evidence="5">Ribosome maturation factor RimM</fullName>
    </recommendedName>
</protein>
<dbReference type="Pfam" id="PF01782">
    <property type="entry name" value="RimM"/>
    <property type="match status" value="1"/>
</dbReference>
<keyword evidence="3 5" id="KW-0698">rRNA processing</keyword>
<name>A0ABS9EJK3_9BACT</name>
<comment type="function">
    <text evidence="5">An accessory protein needed during the final step in the assembly of 30S ribosomal subunit, possibly for assembly of the head region. Essential for efficient processing of 16S rRNA. May be needed both before and after RbfA during the maturation of 16S rRNA. It has affinity for free ribosomal 30S subunits but not for 70S ribosomes.</text>
</comment>
<dbReference type="InterPro" id="IPR009000">
    <property type="entry name" value="Transl_B-barrel_sf"/>
</dbReference>
<evidence type="ECO:0000256" key="4">
    <source>
        <dbReference type="ARBA" id="ARBA00023186"/>
    </source>
</evidence>
<keyword evidence="1 5" id="KW-0963">Cytoplasm</keyword>
<reference evidence="8 9" key="1">
    <citation type="submission" date="2022-01" db="EMBL/GenBank/DDBJ databases">
        <title>Dethiosulfovibrio faecalis sp. nov., a novel proteolytic, non-sulfur-reducing bacterium isolated from a marine aquaculture solid waste bioreactor.</title>
        <authorList>
            <person name="Grabowski S."/>
            <person name="Apolinario E."/>
            <person name="Schneider N."/>
            <person name="Marshall C.W."/>
            <person name="Sowers K.R."/>
        </authorList>
    </citation>
    <scope>NUCLEOTIDE SEQUENCE [LARGE SCALE GENOMIC DNA]</scope>
    <source>
        <strain evidence="8 9">DSM 12537</strain>
    </source>
</reference>
<comment type="subunit">
    <text evidence="5">Binds ribosomal protein uS19.</text>
</comment>
<evidence type="ECO:0000259" key="7">
    <source>
        <dbReference type="Pfam" id="PF05239"/>
    </source>
</evidence>
<dbReference type="EMBL" id="JAKGUD010000001">
    <property type="protein sequence ID" value="MCF4141382.1"/>
    <property type="molecule type" value="Genomic_DNA"/>
</dbReference>
<dbReference type="Proteomes" id="UP001200430">
    <property type="component" value="Unassembled WGS sequence"/>
</dbReference>
<dbReference type="PANTHER" id="PTHR33692">
    <property type="entry name" value="RIBOSOME MATURATION FACTOR RIMM"/>
    <property type="match status" value="1"/>
</dbReference>
<evidence type="ECO:0000313" key="8">
    <source>
        <dbReference type="EMBL" id="MCF4141382.1"/>
    </source>
</evidence>
<evidence type="ECO:0000256" key="1">
    <source>
        <dbReference type="ARBA" id="ARBA00022490"/>
    </source>
</evidence>
<dbReference type="InterPro" id="IPR011033">
    <property type="entry name" value="PRC_barrel-like_sf"/>
</dbReference>
<feature type="domain" description="PRC-barrel" evidence="7">
    <location>
        <begin position="101"/>
        <end position="174"/>
    </location>
</feature>
<comment type="subcellular location">
    <subcellularLocation>
        <location evidence="5">Cytoplasm</location>
    </subcellularLocation>
</comment>
<comment type="domain">
    <text evidence="5">The PRC barrel domain binds ribosomal protein uS19.</text>
</comment>
<dbReference type="InterPro" id="IPR027275">
    <property type="entry name" value="PRC-brl_dom"/>
</dbReference>
<feature type="domain" description="RimM N-terminal" evidence="6">
    <location>
        <begin position="9"/>
        <end position="94"/>
    </location>
</feature>
<dbReference type="InterPro" id="IPR002676">
    <property type="entry name" value="RimM_N"/>
</dbReference>
<sequence length="177" mass="19537">MKGDDLVEVGKIIAPHGVKGEFKVFPLTDFPDRFESMDELDLYDGNGRFIKTVPISSVRFRPDKGEVMITSPKIRDRDEAEALRGMLVKVSKDQRRDLPEGEYWIDDLIGLSVIDEGSGETIGTLCDVMVTGGSDVYTVKRPDGRDMMIPAVGVYVSSVDIASGVLKVKNIEGLRDL</sequence>
<dbReference type="Gene3D" id="2.40.30.60">
    <property type="entry name" value="RimM"/>
    <property type="match status" value="1"/>
</dbReference>
<keyword evidence="4 5" id="KW-0143">Chaperone</keyword>
<dbReference type="NCBIfam" id="TIGR02273">
    <property type="entry name" value="16S_RimM"/>
    <property type="match status" value="1"/>
</dbReference>
<dbReference type="Pfam" id="PF05239">
    <property type="entry name" value="PRC"/>
    <property type="match status" value="1"/>
</dbReference>
<proteinExistence type="inferred from homology"/>
<gene>
    <name evidence="5 8" type="primary">rimM</name>
    <name evidence="8" type="ORF">L2W38_00925</name>
</gene>
<evidence type="ECO:0000256" key="5">
    <source>
        <dbReference type="HAMAP-Rule" id="MF_00014"/>
    </source>
</evidence>
<evidence type="ECO:0000256" key="2">
    <source>
        <dbReference type="ARBA" id="ARBA00022517"/>
    </source>
</evidence>
<comment type="caution">
    <text evidence="8">The sequence shown here is derived from an EMBL/GenBank/DDBJ whole genome shotgun (WGS) entry which is preliminary data.</text>
</comment>
<evidence type="ECO:0000313" key="9">
    <source>
        <dbReference type="Proteomes" id="UP001200430"/>
    </source>
</evidence>
<dbReference type="InterPro" id="IPR036976">
    <property type="entry name" value="RimM_N_sf"/>
</dbReference>
<keyword evidence="2 5" id="KW-0690">Ribosome biogenesis</keyword>
<dbReference type="HAMAP" id="MF_00014">
    <property type="entry name" value="Ribosome_mat_RimM"/>
    <property type="match status" value="1"/>
</dbReference>
<organism evidence="8 9">
    <name type="scientific">Dethiosulfovibrio marinus</name>
    <dbReference type="NCBI Taxonomy" id="133532"/>
    <lineage>
        <taxon>Bacteria</taxon>
        <taxon>Thermotogati</taxon>
        <taxon>Synergistota</taxon>
        <taxon>Synergistia</taxon>
        <taxon>Synergistales</taxon>
        <taxon>Dethiosulfovibrionaceae</taxon>
        <taxon>Dethiosulfovibrio</taxon>
    </lineage>
</organism>
<dbReference type="Gene3D" id="2.30.30.240">
    <property type="entry name" value="PRC-barrel domain"/>
    <property type="match status" value="1"/>
</dbReference>
<dbReference type="SUPFAM" id="SSF50447">
    <property type="entry name" value="Translation proteins"/>
    <property type="match status" value="1"/>
</dbReference>